<accession>A0AAN7YIX8</accession>
<evidence type="ECO:0000313" key="3">
    <source>
        <dbReference type="Proteomes" id="UP001310890"/>
    </source>
</evidence>
<sequence>MAAQEKAQAAQPSKPDRYFLIESKLCERYEVQVEGKPYSNTVCPVLAREVDMGIWSASPTVHERWMERGWYAEGKGQLKIHGRMKNDEVELFVMEDGKVTKGLREGFEVAGKYVRTYGEMAPTEQLKETLTNVILELKVGGHKSPKHVLLADAGRNAGGQKRVLFVVVNESRYQEYFSSTYNFLESDNEYFGVGSGGQRYHIIGSFHTDTLHIHIPESDLKGFFNMNCQLVGSIFADGSLLTAERHKAIEAEARAIEKKRKESQRKKAALRTKAKNKKNDAAGTGARTPETPSSEADADRAFEDEVFAPRPANSGFKLHINRSKGNARAEIPEAAGPSAARDALTRKRVRELAALAGEKEQQQQAEQAS</sequence>
<feature type="region of interest" description="Disordered" evidence="1">
    <location>
        <begin position="256"/>
        <end position="344"/>
    </location>
</feature>
<reference evidence="2" key="1">
    <citation type="submission" date="2023-08" db="EMBL/GenBank/DDBJ databases">
        <title>Black Yeasts Isolated from many extreme environments.</title>
        <authorList>
            <person name="Coleine C."/>
            <person name="Stajich J.E."/>
            <person name="Selbmann L."/>
        </authorList>
    </citation>
    <scope>NUCLEOTIDE SEQUENCE</scope>
    <source>
        <strain evidence="2">CCFEE 5401</strain>
    </source>
</reference>
<dbReference type="EMBL" id="JAVRRL010000008">
    <property type="protein sequence ID" value="KAK5116363.1"/>
    <property type="molecule type" value="Genomic_DNA"/>
</dbReference>
<dbReference type="AlphaFoldDB" id="A0AAN7YIX8"/>
<evidence type="ECO:0000256" key="1">
    <source>
        <dbReference type="SAM" id="MobiDB-lite"/>
    </source>
</evidence>
<feature type="compositionally biased region" description="Basic residues" evidence="1">
    <location>
        <begin position="261"/>
        <end position="276"/>
    </location>
</feature>
<gene>
    <name evidence="2" type="ORF">LTR62_007910</name>
</gene>
<comment type="caution">
    <text evidence="2">The sequence shown here is derived from an EMBL/GenBank/DDBJ whole genome shotgun (WGS) entry which is preliminary data.</text>
</comment>
<organism evidence="2 3">
    <name type="scientific">Meristemomyces frigidus</name>
    <dbReference type="NCBI Taxonomy" id="1508187"/>
    <lineage>
        <taxon>Eukaryota</taxon>
        <taxon>Fungi</taxon>
        <taxon>Dikarya</taxon>
        <taxon>Ascomycota</taxon>
        <taxon>Pezizomycotina</taxon>
        <taxon>Dothideomycetes</taxon>
        <taxon>Dothideomycetidae</taxon>
        <taxon>Mycosphaerellales</taxon>
        <taxon>Teratosphaeriaceae</taxon>
        <taxon>Meristemomyces</taxon>
    </lineage>
</organism>
<dbReference type="Proteomes" id="UP001310890">
    <property type="component" value="Unassembled WGS sequence"/>
</dbReference>
<protein>
    <submittedName>
        <fullName evidence="2">Uncharacterized protein</fullName>
    </submittedName>
</protein>
<proteinExistence type="predicted"/>
<name>A0AAN7YIX8_9PEZI</name>
<evidence type="ECO:0000313" key="2">
    <source>
        <dbReference type="EMBL" id="KAK5116363.1"/>
    </source>
</evidence>